<protein>
    <submittedName>
        <fullName evidence="1">Uncharacterized protein</fullName>
    </submittedName>
</protein>
<evidence type="ECO:0000313" key="1">
    <source>
        <dbReference type="EMBL" id="KAF2450558.1"/>
    </source>
</evidence>
<dbReference type="Proteomes" id="UP000799764">
    <property type="component" value="Unassembled WGS sequence"/>
</dbReference>
<proteinExistence type="predicted"/>
<organism evidence="1 2">
    <name type="scientific">Karstenula rhodostoma CBS 690.94</name>
    <dbReference type="NCBI Taxonomy" id="1392251"/>
    <lineage>
        <taxon>Eukaryota</taxon>
        <taxon>Fungi</taxon>
        <taxon>Dikarya</taxon>
        <taxon>Ascomycota</taxon>
        <taxon>Pezizomycotina</taxon>
        <taxon>Dothideomycetes</taxon>
        <taxon>Pleosporomycetidae</taxon>
        <taxon>Pleosporales</taxon>
        <taxon>Massarineae</taxon>
        <taxon>Didymosphaeriaceae</taxon>
        <taxon>Karstenula</taxon>
    </lineage>
</organism>
<name>A0A9P4PWJ8_9PLEO</name>
<sequence length="261" mass="29394">MAVRRASTEALSQRFLHLRISPRPANLSESREILRVLQRFGEVSKYYHMQFEYHSPVPNSALLIYRDAAAAHAALAASPIRFALERIHHDPKTAHETDDYNLSLFDQDAPDVAPPPQTTPGIDEIRAPSALLTRTTPNPQPAPADTDTDIDTGAHAPLPFAPPQKQPKTVSRWFQVTIDRSHAIHQDYVERQPLWAQFEPMKSLAQLDLAPKVPHVGLSDVTKRPPHAYRTPNHVLALMNKHLQYGQESLVRMWEEGEGGR</sequence>
<gene>
    <name evidence="1" type="ORF">P171DRAFT_439184</name>
</gene>
<dbReference type="EMBL" id="MU001493">
    <property type="protein sequence ID" value="KAF2450558.1"/>
    <property type="molecule type" value="Genomic_DNA"/>
</dbReference>
<accession>A0A9P4PWJ8</accession>
<evidence type="ECO:0000313" key="2">
    <source>
        <dbReference type="Proteomes" id="UP000799764"/>
    </source>
</evidence>
<dbReference type="AlphaFoldDB" id="A0A9P4PWJ8"/>
<keyword evidence="2" id="KW-1185">Reference proteome</keyword>
<dbReference type="OrthoDB" id="5367448at2759"/>
<reference evidence="1" key="1">
    <citation type="journal article" date="2020" name="Stud. Mycol.">
        <title>101 Dothideomycetes genomes: a test case for predicting lifestyles and emergence of pathogens.</title>
        <authorList>
            <person name="Haridas S."/>
            <person name="Albert R."/>
            <person name="Binder M."/>
            <person name="Bloem J."/>
            <person name="Labutti K."/>
            <person name="Salamov A."/>
            <person name="Andreopoulos B."/>
            <person name="Baker S."/>
            <person name="Barry K."/>
            <person name="Bills G."/>
            <person name="Bluhm B."/>
            <person name="Cannon C."/>
            <person name="Castanera R."/>
            <person name="Culley D."/>
            <person name="Daum C."/>
            <person name="Ezra D."/>
            <person name="Gonzalez J."/>
            <person name="Henrissat B."/>
            <person name="Kuo A."/>
            <person name="Liang C."/>
            <person name="Lipzen A."/>
            <person name="Lutzoni F."/>
            <person name="Magnuson J."/>
            <person name="Mondo S."/>
            <person name="Nolan M."/>
            <person name="Ohm R."/>
            <person name="Pangilinan J."/>
            <person name="Park H.-J."/>
            <person name="Ramirez L."/>
            <person name="Alfaro M."/>
            <person name="Sun H."/>
            <person name="Tritt A."/>
            <person name="Yoshinaga Y."/>
            <person name="Zwiers L.-H."/>
            <person name="Turgeon B."/>
            <person name="Goodwin S."/>
            <person name="Spatafora J."/>
            <person name="Crous P."/>
            <person name="Grigoriev I."/>
        </authorList>
    </citation>
    <scope>NUCLEOTIDE SEQUENCE</scope>
    <source>
        <strain evidence="1">CBS 690.94</strain>
    </source>
</reference>
<comment type="caution">
    <text evidence="1">The sequence shown here is derived from an EMBL/GenBank/DDBJ whole genome shotgun (WGS) entry which is preliminary data.</text>
</comment>